<reference evidence="2" key="2">
    <citation type="submission" date="2020-09" db="EMBL/GenBank/DDBJ databases">
        <authorList>
            <person name="Sun Q."/>
            <person name="Zhou Y."/>
        </authorList>
    </citation>
    <scope>NUCLEOTIDE SEQUENCE</scope>
    <source>
        <strain evidence="2">CGMCC 4.7368</strain>
    </source>
</reference>
<sequence length="101" mass="10751">MPLSGQRDKARDTAVADRHEHPVTIAAIPVQGTGDPAAHGAGNGIGIPPCRDALGQARSQRDDGITVFISVRPDHDRGLLTTHDRQSGTEPLMKKQSSTHK</sequence>
<accession>A0A917ZI60</accession>
<dbReference type="Proteomes" id="UP000646523">
    <property type="component" value="Unassembled WGS sequence"/>
</dbReference>
<dbReference type="EMBL" id="BMNH01000041">
    <property type="protein sequence ID" value="GGO82262.1"/>
    <property type="molecule type" value="Genomic_DNA"/>
</dbReference>
<evidence type="ECO:0000256" key="1">
    <source>
        <dbReference type="SAM" id="MobiDB-lite"/>
    </source>
</evidence>
<proteinExistence type="predicted"/>
<organism evidence="2 3">
    <name type="scientific">Nonomuraea cavernae</name>
    <dbReference type="NCBI Taxonomy" id="2045107"/>
    <lineage>
        <taxon>Bacteria</taxon>
        <taxon>Bacillati</taxon>
        <taxon>Actinomycetota</taxon>
        <taxon>Actinomycetes</taxon>
        <taxon>Streptosporangiales</taxon>
        <taxon>Streptosporangiaceae</taxon>
        <taxon>Nonomuraea</taxon>
    </lineage>
</organism>
<protein>
    <submittedName>
        <fullName evidence="2">Uncharacterized protein</fullName>
    </submittedName>
</protein>
<evidence type="ECO:0000313" key="3">
    <source>
        <dbReference type="Proteomes" id="UP000646523"/>
    </source>
</evidence>
<comment type="caution">
    <text evidence="2">The sequence shown here is derived from an EMBL/GenBank/DDBJ whole genome shotgun (WGS) entry which is preliminary data.</text>
</comment>
<feature type="region of interest" description="Disordered" evidence="1">
    <location>
        <begin position="1"/>
        <end position="21"/>
    </location>
</feature>
<evidence type="ECO:0000313" key="2">
    <source>
        <dbReference type="EMBL" id="GGO82262.1"/>
    </source>
</evidence>
<feature type="compositionally biased region" description="Basic and acidic residues" evidence="1">
    <location>
        <begin position="74"/>
        <end position="87"/>
    </location>
</feature>
<keyword evidence="3" id="KW-1185">Reference proteome</keyword>
<name>A0A917ZI60_9ACTN</name>
<feature type="region of interest" description="Disordered" evidence="1">
    <location>
        <begin position="74"/>
        <end position="101"/>
    </location>
</feature>
<gene>
    <name evidence="2" type="ORF">GCM10012289_73100</name>
</gene>
<dbReference type="AlphaFoldDB" id="A0A917ZI60"/>
<reference evidence="2" key="1">
    <citation type="journal article" date="2014" name="Int. J. Syst. Evol. Microbiol.">
        <title>Complete genome sequence of Corynebacterium casei LMG S-19264T (=DSM 44701T), isolated from a smear-ripened cheese.</title>
        <authorList>
            <consortium name="US DOE Joint Genome Institute (JGI-PGF)"/>
            <person name="Walter F."/>
            <person name="Albersmeier A."/>
            <person name="Kalinowski J."/>
            <person name="Ruckert C."/>
        </authorList>
    </citation>
    <scope>NUCLEOTIDE SEQUENCE</scope>
    <source>
        <strain evidence="2">CGMCC 4.7368</strain>
    </source>
</reference>